<accession>A0A2S9IHF8</accession>
<gene>
    <name evidence="1" type="ORF">CQW29_00865</name>
</gene>
<evidence type="ECO:0000313" key="2">
    <source>
        <dbReference type="Proteomes" id="UP000239181"/>
    </source>
</evidence>
<keyword evidence="2" id="KW-1185">Reference proteome</keyword>
<dbReference type="Proteomes" id="UP000239181">
    <property type="component" value="Unassembled WGS sequence"/>
</dbReference>
<reference evidence="1 2" key="1">
    <citation type="submission" date="2017-10" db="EMBL/GenBank/DDBJ databases">
        <title>Draft genome of two endophytic bacteria isolated from 'guarana' Paullinia cupana (Mart.) Ducke.</title>
        <authorList>
            <person name="Siqueira K.A."/>
            <person name="Liotti R.G."/>
            <person name="Mendes T.A."/>
            <person name="Soares M.A."/>
        </authorList>
    </citation>
    <scope>NUCLEOTIDE SEQUENCE [LARGE SCALE GENOMIC DNA]</scope>
    <source>
        <strain evidence="1 2">342</strain>
    </source>
</reference>
<proteinExistence type="predicted"/>
<evidence type="ECO:0000313" key="1">
    <source>
        <dbReference type="EMBL" id="PRD17218.1"/>
    </source>
</evidence>
<dbReference type="OrthoDB" id="5889969at2"/>
<protein>
    <submittedName>
        <fullName evidence="1">Uncharacterized protein</fullName>
    </submittedName>
</protein>
<sequence>MHRTLPLKNRQNVITPLELIEEIKQNIPKIEDDLVGNLIWYSPNARYVPNSLNVISLEELGQSRYKMNYSFLWNVFNACLDIDSDETTYSSVNFVLSDGALRFDFIDNEPDSMSEEL</sequence>
<name>A0A2S9IHF8_9GAMM</name>
<comment type="caution">
    <text evidence="1">The sequence shown here is derived from an EMBL/GenBank/DDBJ whole genome shotgun (WGS) entry which is preliminary data.</text>
</comment>
<dbReference type="AlphaFoldDB" id="A0A2S9IHF8"/>
<dbReference type="EMBL" id="PDET01000001">
    <property type="protein sequence ID" value="PRD17218.1"/>
    <property type="molecule type" value="Genomic_DNA"/>
</dbReference>
<organism evidence="1 2">
    <name type="scientific">Pantoea coffeiphila</name>
    <dbReference type="NCBI Taxonomy" id="1465635"/>
    <lineage>
        <taxon>Bacteria</taxon>
        <taxon>Pseudomonadati</taxon>
        <taxon>Pseudomonadota</taxon>
        <taxon>Gammaproteobacteria</taxon>
        <taxon>Enterobacterales</taxon>
        <taxon>Erwiniaceae</taxon>
        <taxon>Pantoea</taxon>
    </lineage>
</organism>
<dbReference type="RefSeq" id="WP_105590818.1">
    <property type="nucleotide sequence ID" value="NZ_PDET01000001.1"/>
</dbReference>